<evidence type="ECO:0000256" key="1">
    <source>
        <dbReference type="SAM" id="MobiDB-lite"/>
    </source>
</evidence>
<organism evidence="2 3">
    <name type="scientific">Plakobranchus ocellatus</name>
    <dbReference type="NCBI Taxonomy" id="259542"/>
    <lineage>
        <taxon>Eukaryota</taxon>
        <taxon>Metazoa</taxon>
        <taxon>Spiralia</taxon>
        <taxon>Lophotrochozoa</taxon>
        <taxon>Mollusca</taxon>
        <taxon>Gastropoda</taxon>
        <taxon>Heterobranchia</taxon>
        <taxon>Euthyneura</taxon>
        <taxon>Panpulmonata</taxon>
        <taxon>Sacoglossa</taxon>
        <taxon>Placobranchoidea</taxon>
        <taxon>Plakobranchidae</taxon>
        <taxon>Plakobranchus</taxon>
    </lineage>
</organism>
<keyword evidence="3" id="KW-1185">Reference proteome</keyword>
<comment type="caution">
    <text evidence="2">The sequence shown here is derived from an EMBL/GenBank/DDBJ whole genome shotgun (WGS) entry which is preliminary data.</text>
</comment>
<reference evidence="2 3" key="1">
    <citation type="journal article" date="2021" name="Elife">
        <title>Chloroplast acquisition without the gene transfer in kleptoplastic sea slugs, Plakobranchus ocellatus.</title>
        <authorList>
            <person name="Maeda T."/>
            <person name="Takahashi S."/>
            <person name="Yoshida T."/>
            <person name="Shimamura S."/>
            <person name="Takaki Y."/>
            <person name="Nagai Y."/>
            <person name="Toyoda A."/>
            <person name="Suzuki Y."/>
            <person name="Arimoto A."/>
            <person name="Ishii H."/>
            <person name="Satoh N."/>
            <person name="Nishiyama T."/>
            <person name="Hasebe M."/>
            <person name="Maruyama T."/>
            <person name="Minagawa J."/>
            <person name="Obokata J."/>
            <person name="Shigenobu S."/>
        </authorList>
    </citation>
    <scope>NUCLEOTIDE SEQUENCE [LARGE SCALE GENOMIC DNA]</scope>
</reference>
<dbReference type="EMBL" id="BLXT01006957">
    <property type="protein sequence ID" value="GFO35108.1"/>
    <property type="molecule type" value="Genomic_DNA"/>
</dbReference>
<dbReference type="Proteomes" id="UP000735302">
    <property type="component" value="Unassembled WGS sequence"/>
</dbReference>
<feature type="region of interest" description="Disordered" evidence="1">
    <location>
        <begin position="69"/>
        <end position="93"/>
    </location>
</feature>
<name>A0AAV4CTD8_9GAST</name>
<protein>
    <submittedName>
        <fullName evidence="2">Uncharacterized protein</fullName>
    </submittedName>
</protein>
<accession>A0AAV4CTD8</accession>
<evidence type="ECO:0000313" key="3">
    <source>
        <dbReference type="Proteomes" id="UP000735302"/>
    </source>
</evidence>
<evidence type="ECO:0000313" key="2">
    <source>
        <dbReference type="EMBL" id="GFO35108.1"/>
    </source>
</evidence>
<feature type="compositionally biased region" description="Basic and acidic residues" evidence="1">
    <location>
        <begin position="69"/>
        <end position="86"/>
    </location>
</feature>
<gene>
    <name evidence="2" type="ORF">PoB_006161300</name>
</gene>
<proteinExistence type="predicted"/>
<dbReference type="AlphaFoldDB" id="A0AAV4CTD8"/>
<sequence>MVTPISVLARGVYRYNGNVLACQKATRLSKTEFQGIKAEVGCHRVAGVRFDGSKYFTDKEKQRMIVLTEERLGDDSNDEPRQEDKASGTIGLI</sequence>